<sequence length="54" mass="6341">MVAVHPGTGLILLLRRRFRRPRVDWQSDPVVDPIRLRFARRPVWPSPGVLGDRR</sequence>
<dbReference type="Proteomes" id="UP000182915">
    <property type="component" value="Chromosome I"/>
</dbReference>
<name>A0A1H6IPG0_MYCRU</name>
<gene>
    <name evidence="1" type="ORF">SAMN04489835_0673</name>
</gene>
<reference evidence="2" key="1">
    <citation type="submission" date="2016-10" db="EMBL/GenBank/DDBJ databases">
        <authorList>
            <person name="Varghese N."/>
            <person name="Submissions S."/>
        </authorList>
    </citation>
    <scope>NUCLEOTIDE SEQUENCE [LARGE SCALE GENOMIC DNA]</scope>
    <source>
        <strain evidence="2">DSM 45405</strain>
    </source>
</reference>
<keyword evidence="2" id="KW-1185">Reference proteome</keyword>
<dbReference type="EMBL" id="LT629971">
    <property type="protein sequence ID" value="SEH50631.1"/>
    <property type="molecule type" value="Genomic_DNA"/>
</dbReference>
<proteinExistence type="predicted"/>
<organism evidence="1 2">
    <name type="scientific">Mycolicibacterium rutilum</name>
    <name type="common">Mycobacterium rutilum</name>
    <dbReference type="NCBI Taxonomy" id="370526"/>
    <lineage>
        <taxon>Bacteria</taxon>
        <taxon>Bacillati</taxon>
        <taxon>Actinomycetota</taxon>
        <taxon>Actinomycetes</taxon>
        <taxon>Mycobacteriales</taxon>
        <taxon>Mycobacteriaceae</taxon>
        <taxon>Mycolicibacterium</taxon>
    </lineage>
</organism>
<dbReference type="AlphaFoldDB" id="A0A1H6IPG0"/>
<evidence type="ECO:0000313" key="1">
    <source>
        <dbReference type="EMBL" id="SEH50631.1"/>
    </source>
</evidence>
<dbReference type="STRING" id="370526.SAMN04489835_0673"/>
<evidence type="ECO:0000313" key="2">
    <source>
        <dbReference type="Proteomes" id="UP000182915"/>
    </source>
</evidence>
<protein>
    <submittedName>
        <fullName evidence="1">Uncharacterized protein</fullName>
    </submittedName>
</protein>
<accession>A0A1H6IPG0</accession>